<name>A0ABU7RL38_9ACTN</name>
<keyword evidence="1" id="KW-1133">Transmembrane helix</keyword>
<organism evidence="2 3">
    <name type="scientific">Plantactinospora sonchi</name>
    <dbReference type="NCBI Taxonomy" id="1544735"/>
    <lineage>
        <taxon>Bacteria</taxon>
        <taxon>Bacillati</taxon>
        <taxon>Actinomycetota</taxon>
        <taxon>Actinomycetes</taxon>
        <taxon>Micromonosporales</taxon>
        <taxon>Micromonosporaceae</taxon>
        <taxon>Plantactinospora</taxon>
    </lineage>
</organism>
<feature type="transmembrane region" description="Helical" evidence="1">
    <location>
        <begin position="157"/>
        <end position="176"/>
    </location>
</feature>
<evidence type="ECO:0000313" key="3">
    <source>
        <dbReference type="Proteomes" id="UP001332243"/>
    </source>
</evidence>
<accession>A0ABU7RL38</accession>
<reference evidence="2 3" key="1">
    <citation type="submission" date="2024-01" db="EMBL/GenBank/DDBJ databases">
        <title>Genome insights into Plantactinospora sonchi sp. nov.</title>
        <authorList>
            <person name="Wang L."/>
        </authorList>
    </citation>
    <scope>NUCLEOTIDE SEQUENCE [LARGE SCALE GENOMIC DNA]</scope>
    <source>
        <strain evidence="2 3">NEAU-QY2</strain>
    </source>
</reference>
<dbReference type="RefSeq" id="WP_331212277.1">
    <property type="nucleotide sequence ID" value="NZ_JAZGQK010000001.1"/>
</dbReference>
<protein>
    <submittedName>
        <fullName evidence="2">Uncharacterized protein</fullName>
    </submittedName>
</protein>
<keyword evidence="1" id="KW-0812">Transmembrane</keyword>
<comment type="caution">
    <text evidence="2">The sequence shown here is derived from an EMBL/GenBank/DDBJ whole genome shotgun (WGS) entry which is preliminary data.</text>
</comment>
<evidence type="ECO:0000313" key="2">
    <source>
        <dbReference type="EMBL" id="MEE6257195.1"/>
    </source>
</evidence>
<keyword evidence="3" id="KW-1185">Reference proteome</keyword>
<evidence type="ECO:0000256" key="1">
    <source>
        <dbReference type="SAM" id="Phobius"/>
    </source>
</evidence>
<dbReference type="Proteomes" id="UP001332243">
    <property type="component" value="Unassembled WGS sequence"/>
</dbReference>
<feature type="transmembrane region" description="Helical" evidence="1">
    <location>
        <begin position="188"/>
        <end position="219"/>
    </location>
</feature>
<dbReference type="EMBL" id="JAZGQK010000001">
    <property type="protein sequence ID" value="MEE6257195.1"/>
    <property type="molecule type" value="Genomic_DNA"/>
</dbReference>
<sequence>MGFSPTTMSEPEFREKLTKMGELTDGINNNSAKLFRNCHRAASILPPPLSNKINDALDRLGKLIEKFFEELAKIILNPGWPFGLMSAGDDWTEKIGGPASRDLVPKLNEDHAERRIDNKWSGPAAEAYAKMLPTQQKALETIKATTDALDSNLHKTAWGIFGLWAGVIVAVAMYVYELSGEAAGAATGFAAALAAAAAGMSTIKVTTLVTALSVALLAYMNNISDSMTTLKQTLAGLPEWPKSTTADFNDGKHTTKDPTDWRIRTND</sequence>
<keyword evidence="1" id="KW-0472">Membrane</keyword>
<proteinExistence type="predicted"/>
<gene>
    <name evidence="2" type="ORF">V1633_01665</name>
</gene>